<gene>
    <name evidence="1" type="ORF">UFOVP828_26</name>
</gene>
<evidence type="ECO:0000313" key="1">
    <source>
        <dbReference type="EMBL" id="CAB4164396.1"/>
    </source>
</evidence>
<protein>
    <submittedName>
        <fullName evidence="1">Uncharacterized protein</fullName>
    </submittedName>
</protein>
<accession>A0A6J5P373</accession>
<sequence>MIKFDTKQFKKDMDNIVQYSMGFLEGVEGGKRVFLNNLGKETIEVLKQFVDTNARIDPAALQHVYEWYKSGSPDARLFDIQYTVSGLGLSVMSTFTQSSQVRDGSTTPFYNKARIMENGVPVIIRPKKSPVLVFEDNGETVFTRNPVSVSSPGGEDAQGSFESIVDVFFTQYFKQSFLKMSGLYDYIKRPQVFKTNMATGKRSGKGVGYSTGYKWISNAVIA</sequence>
<reference evidence="1" key="1">
    <citation type="submission" date="2020-04" db="EMBL/GenBank/DDBJ databases">
        <authorList>
            <person name="Chiriac C."/>
            <person name="Salcher M."/>
            <person name="Ghai R."/>
            <person name="Kavagutti S V."/>
        </authorList>
    </citation>
    <scope>NUCLEOTIDE SEQUENCE</scope>
</reference>
<organism evidence="1">
    <name type="scientific">uncultured Caudovirales phage</name>
    <dbReference type="NCBI Taxonomy" id="2100421"/>
    <lineage>
        <taxon>Viruses</taxon>
        <taxon>Duplodnaviria</taxon>
        <taxon>Heunggongvirae</taxon>
        <taxon>Uroviricota</taxon>
        <taxon>Caudoviricetes</taxon>
        <taxon>Peduoviridae</taxon>
        <taxon>Maltschvirus</taxon>
        <taxon>Maltschvirus maltsch</taxon>
    </lineage>
</organism>
<dbReference type="EMBL" id="LR796766">
    <property type="protein sequence ID" value="CAB4164396.1"/>
    <property type="molecule type" value="Genomic_DNA"/>
</dbReference>
<proteinExistence type="predicted"/>
<name>A0A6J5P373_9CAUD</name>